<dbReference type="EMBL" id="CAJOBA010045488">
    <property type="protein sequence ID" value="CAF4177534.1"/>
    <property type="molecule type" value="Genomic_DNA"/>
</dbReference>
<gene>
    <name evidence="8" type="ORF">GPM918_LOCUS38100</name>
    <name evidence="7" type="ORF">OVA965_LOCUS31548</name>
    <name evidence="10" type="ORF">SRO942_LOCUS38899</name>
    <name evidence="9" type="ORF">TMI583_LOCUS32382</name>
</gene>
<dbReference type="SMART" id="SM00212">
    <property type="entry name" value="UBCc"/>
    <property type="match status" value="1"/>
</dbReference>
<protein>
    <recommendedName>
        <fullName evidence="1">E2 ubiquitin-conjugating enzyme</fullName>
        <ecNumber evidence="1">2.3.2.23</ecNumber>
    </recommendedName>
</protein>
<evidence type="ECO:0000256" key="5">
    <source>
        <dbReference type="ARBA" id="ARBA00022840"/>
    </source>
</evidence>
<keyword evidence="3" id="KW-0547">Nucleotide-binding</keyword>
<evidence type="ECO:0000256" key="1">
    <source>
        <dbReference type="ARBA" id="ARBA00012486"/>
    </source>
</evidence>
<reference evidence="8" key="1">
    <citation type="submission" date="2021-02" db="EMBL/GenBank/DDBJ databases">
        <authorList>
            <person name="Nowell W R."/>
        </authorList>
    </citation>
    <scope>NUCLEOTIDE SEQUENCE</scope>
</reference>
<dbReference type="AlphaFoldDB" id="A0A815V6G6"/>
<dbReference type="PROSITE" id="PS50127">
    <property type="entry name" value="UBC_2"/>
    <property type="match status" value="1"/>
</dbReference>
<dbReference type="Proteomes" id="UP000682733">
    <property type="component" value="Unassembled WGS sequence"/>
</dbReference>
<dbReference type="EC" id="2.3.2.23" evidence="1"/>
<evidence type="ECO:0000256" key="3">
    <source>
        <dbReference type="ARBA" id="ARBA00022741"/>
    </source>
</evidence>
<dbReference type="EMBL" id="CAJNOK010023825">
    <property type="protein sequence ID" value="CAF1368231.1"/>
    <property type="molecule type" value="Genomic_DNA"/>
</dbReference>
<keyword evidence="2" id="KW-0808">Transferase</keyword>
<evidence type="ECO:0000256" key="2">
    <source>
        <dbReference type="ARBA" id="ARBA00022679"/>
    </source>
</evidence>
<dbReference type="Proteomes" id="UP000677228">
    <property type="component" value="Unassembled WGS sequence"/>
</dbReference>
<name>A0A815V6G6_9BILA</name>
<dbReference type="InterPro" id="IPR016135">
    <property type="entry name" value="UBQ-conjugating_enzyme/RWD"/>
</dbReference>
<evidence type="ECO:0000313" key="9">
    <source>
        <dbReference type="EMBL" id="CAF4177534.1"/>
    </source>
</evidence>
<dbReference type="Proteomes" id="UP000663829">
    <property type="component" value="Unassembled WGS sequence"/>
</dbReference>
<evidence type="ECO:0000256" key="4">
    <source>
        <dbReference type="ARBA" id="ARBA00022786"/>
    </source>
</evidence>
<dbReference type="EMBL" id="CAJNOQ010024879">
    <property type="protein sequence ID" value="CAF1531878.1"/>
    <property type="molecule type" value="Genomic_DNA"/>
</dbReference>
<feature type="domain" description="UBC core" evidence="6">
    <location>
        <begin position="2"/>
        <end position="148"/>
    </location>
</feature>
<dbReference type="SUPFAM" id="SSF54495">
    <property type="entry name" value="UBC-like"/>
    <property type="match status" value="1"/>
</dbReference>
<proteinExistence type="predicted"/>
<organism evidence="8 11">
    <name type="scientific">Didymodactylos carnosus</name>
    <dbReference type="NCBI Taxonomy" id="1234261"/>
    <lineage>
        <taxon>Eukaryota</taxon>
        <taxon>Metazoa</taxon>
        <taxon>Spiralia</taxon>
        <taxon>Gnathifera</taxon>
        <taxon>Rotifera</taxon>
        <taxon>Eurotatoria</taxon>
        <taxon>Bdelloidea</taxon>
        <taxon>Philodinida</taxon>
        <taxon>Philodinidae</taxon>
        <taxon>Didymodactylos</taxon>
    </lineage>
</organism>
<dbReference type="EMBL" id="CAJOBC010090466">
    <property type="protein sequence ID" value="CAF4391259.1"/>
    <property type="molecule type" value="Genomic_DNA"/>
</dbReference>
<evidence type="ECO:0000313" key="10">
    <source>
        <dbReference type="EMBL" id="CAF4391259.1"/>
    </source>
</evidence>
<evidence type="ECO:0000259" key="6">
    <source>
        <dbReference type="PROSITE" id="PS50127"/>
    </source>
</evidence>
<dbReference type="GO" id="GO:0005524">
    <property type="term" value="F:ATP binding"/>
    <property type="evidence" value="ECO:0007669"/>
    <property type="project" value="UniProtKB-KW"/>
</dbReference>
<dbReference type="Proteomes" id="UP000681722">
    <property type="component" value="Unassembled WGS sequence"/>
</dbReference>
<keyword evidence="11" id="KW-1185">Reference proteome</keyword>
<comment type="caution">
    <text evidence="8">The sequence shown here is derived from an EMBL/GenBank/DDBJ whole genome shotgun (WGS) entry which is preliminary data.</text>
</comment>
<evidence type="ECO:0000313" key="8">
    <source>
        <dbReference type="EMBL" id="CAF1531878.1"/>
    </source>
</evidence>
<dbReference type="Gene3D" id="3.10.110.10">
    <property type="entry name" value="Ubiquitin Conjugating Enzyme"/>
    <property type="match status" value="1"/>
</dbReference>
<keyword evidence="5" id="KW-0067">ATP-binding</keyword>
<dbReference type="PANTHER" id="PTHR24068">
    <property type="entry name" value="UBIQUITIN-CONJUGATING ENZYME E2"/>
    <property type="match status" value="1"/>
</dbReference>
<dbReference type="InterPro" id="IPR000608">
    <property type="entry name" value="UBC"/>
</dbReference>
<dbReference type="OrthoDB" id="10253686at2759"/>
<dbReference type="FunFam" id="3.10.110.10:FF:000060">
    <property type="entry name" value="Ubiquitin conjugating enzyme (UbcB)"/>
    <property type="match status" value="1"/>
</dbReference>
<dbReference type="GO" id="GO:0061631">
    <property type="term" value="F:ubiquitin conjugating enzyme activity"/>
    <property type="evidence" value="ECO:0007669"/>
    <property type="project" value="UniProtKB-EC"/>
</dbReference>
<dbReference type="Pfam" id="PF00179">
    <property type="entry name" value="UQ_con"/>
    <property type="match status" value="1"/>
</dbReference>
<evidence type="ECO:0000313" key="7">
    <source>
        <dbReference type="EMBL" id="CAF1368231.1"/>
    </source>
</evidence>
<evidence type="ECO:0000313" key="11">
    <source>
        <dbReference type="Proteomes" id="UP000663829"/>
    </source>
</evidence>
<accession>A0A815V6G6</accession>
<sequence>MAALKLLAKIWKQLQEDPPECFSVSPVDGDLYHWKGILFGPKDTPYEGGMFKVDIQMDETFPFKPPAIRFETKIYHPNISSTGDVYLDVLDSQWSPALYLRATLISVCALIGSPNGHVSIDPEIGRMCVNEREKFDQIAREWTLMYAVHC</sequence>
<keyword evidence="4" id="KW-0833">Ubl conjugation pathway</keyword>